<name>A0A918MZP0_9ALTE</name>
<dbReference type="Pfam" id="PF08774">
    <property type="entry name" value="VRR_NUC"/>
    <property type="match status" value="1"/>
</dbReference>
<keyword evidence="12" id="KW-1185">Reference proteome</keyword>
<dbReference type="InterPro" id="IPR012337">
    <property type="entry name" value="RNaseH-like_sf"/>
</dbReference>
<evidence type="ECO:0000256" key="6">
    <source>
        <dbReference type="ARBA" id="ARBA00025483"/>
    </source>
</evidence>
<evidence type="ECO:0000256" key="5">
    <source>
        <dbReference type="ARBA" id="ARBA00022839"/>
    </source>
</evidence>
<comment type="cofactor">
    <cofactor evidence="1">
        <name>Mg(2+)</name>
        <dbReference type="ChEBI" id="CHEBI:18420"/>
    </cofactor>
</comment>
<proteinExistence type="predicted"/>
<dbReference type="GO" id="GO:0045004">
    <property type="term" value="P:DNA replication proofreading"/>
    <property type="evidence" value="ECO:0007669"/>
    <property type="project" value="TreeGrafter"/>
</dbReference>
<dbReference type="NCBIfam" id="TIGR00573">
    <property type="entry name" value="dnaq"/>
    <property type="match status" value="1"/>
</dbReference>
<dbReference type="InterPro" id="IPR013520">
    <property type="entry name" value="Ribonucl_H"/>
</dbReference>
<evidence type="ECO:0000256" key="7">
    <source>
        <dbReference type="ARBA" id="ARBA00026073"/>
    </source>
</evidence>
<keyword evidence="3" id="KW-0540">Nuclease</keyword>
<dbReference type="EMBL" id="BMXP01000007">
    <property type="protein sequence ID" value="GGW90565.1"/>
    <property type="molecule type" value="Genomic_DNA"/>
</dbReference>
<dbReference type="GO" id="GO:0008408">
    <property type="term" value="F:3'-5' exonuclease activity"/>
    <property type="evidence" value="ECO:0007669"/>
    <property type="project" value="TreeGrafter"/>
</dbReference>
<evidence type="ECO:0000256" key="2">
    <source>
        <dbReference type="ARBA" id="ARBA00012417"/>
    </source>
</evidence>
<comment type="subunit">
    <text evidence="7">DNA polymerase III contains a core (composed of alpha, epsilon and theta chains) that associates with a tau subunit. This core dimerizes to form the POLIII' complex. PolIII' associates with the gamma complex (composed of gamma, delta, delta', psi and chi chains) and with the beta chain to form the complete DNA polymerase III complex.</text>
</comment>
<keyword evidence="5" id="KW-0269">Exonuclease</keyword>
<sequence length="705" mass="80875">MRNKTLPATYYLDHFHEFLGFFEGANRALLTCEAHAFIRDFRALCKDQQCLIARAANRKYAVINRHHFNYAEIDTPQAHLDALTETGWFGDIAQASLTDIAGALTKDAIITLLRPDGAGSLNARKKDDLVLLLESQVRVHGWPSSLPEDYLVSRFNDTLRYLLFLYFGHSKGRLNQFSMRDLGIMRTRADATQDSARFDDKDEAVRAWTYVNDYQRVPFWSDTEKLVAARTEMPVLRSPAAQQYRNRYLLRLGLALLATEPDTALSVLAQADSDEAQEKWIREAYKAGRKDEVKARLETLIDTPPSDTLLAFAEDFYARKFHKKRTSAVTDMLRSASRTLDLDESHRHEVEAGVLGFYRREGLHCWRTENRLWRSLFGLTFWPLLFERDVLVTEFDRRPQSLKHNTFYTQFSEDIEALLNTLTDTTALMQHVTRMAGAHYGKVNALFMWHQRLLETISALLDHAPLHSVITLLRMMSEDFAGLSDGFPDIMVFDGEILRFEEIKAPGDQLRRNQLTTIQRMQQAGFEVNITQVNWVRDPNQPYVVVDIETTGGNNAYHRITEIGMVKMQHGEIIDRYQTLLNPQRRIPKSITRLTGIDDAMVADAPLFSEVADIIDEFTEGCVFVAHNVNFDFGFIRQEFARLERTFRRPKLCTVREMRRAKPGLPSYSLAALTAQFGIKMDRHHRAMSDAQAAAELLTIVHAAQ</sequence>
<organism evidence="11 12">
    <name type="scientific">Alteromonas halophila</name>
    <dbReference type="NCBI Taxonomy" id="516698"/>
    <lineage>
        <taxon>Bacteria</taxon>
        <taxon>Pseudomonadati</taxon>
        <taxon>Pseudomonadota</taxon>
        <taxon>Gammaproteobacteria</taxon>
        <taxon>Alteromonadales</taxon>
        <taxon>Alteromonadaceae</taxon>
        <taxon>Alteromonas/Salinimonas group</taxon>
        <taxon>Alteromonas</taxon>
    </lineage>
</organism>
<dbReference type="CDD" id="cd06127">
    <property type="entry name" value="DEDDh"/>
    <property type="match status" value="1"/>
</dbReference>
<evidence type="ECO:0000259" key="9">
    <source>
        <dbReference type="SMART" id="SM00479"/>
    </source>
</evidence>
<evidence type="ECO:0000256" key="1">
    <source>
        <dbReference type="ARBA" id="ARBA00001946"/>
    </source>
</evidence>
<dbReference type="SMART" id="SM00479">
    <property type="entry name" value="EXOIII"/>
    <property type="match status" value="1"/>
</dbReference>
<keyword evidence="4" id="KW-0378">Hydrolase</keyword>
<evidence type="ECO:0000313" key="12">
    <source>
        <dbReference type="Proteomes" id="UP000631300"/>
    </source>
</evidence>
<evidence type="ECO:0000256" key="8">
    <source>
        <dbReference type="ARBA" id="ARBA00049244"/>
    </source>
</evidence>
<dbReference type="GO" id="GO:0003677">
    <property type="term" value="F:DNA binding"/>
    <property type="evidence" value="ECO:0007669"/>
    <property type="project" value="InterPro"/>
</dbReference>
<evidence type="ECO:0000256" key="3">
    <source>
        <dbReference type="ARBA" id="ARBA00022722"/>
    </source>
</evidence>
<dbReference type="Gene3D" id="3.40.1350.10">
    <property type="match status" value="1"/>
</dbReference>
<dbReference type="AlphaFoldDB" id="A0A918MZP0"/>
<feature type="domain" description="VRR-NUC" evidence="10">
    <location>
        <begin position="438"/>
        <end position="535"/>
    </location>
</feature>
<dbReference type="PANTHER" id="PTHR30231:SF41">
    <property type="entry name" value="DNA POLYMERASE III SUBUNIT EPSILON"/>
    <property type="match status" value="1"/>
</dbReference>
<dbReference type="SUPFAM" id="SSF53098">
    <property type="entry name" value="Ribonuclease H-like"/>
    <property type="match status" value="1"/>
</dbReference>
<gene>
    <name evidence="11" type="ORF">GCM10007391_26000</name>
</gene>
<dbReference type="GO" id="GO:0005829">
    <property type="term" value="C:cytosol"/>
    <property type="evidence" value="ECO:0007669"/>
    <property type="project" value="TreeGrafter"/>
</dbReference>
<dbReference type="Pfam" id="PF00929">
    <property type="entry name" value="RNase_T"/>
    <property type="match status" value="1"/>
</dbReference>
<protein>
    <recommendedName>
        <fullName evidence="2">DNA-directed DNA polymerase</fullName>
        <ecNumber evidence="2">2.7.7.7</ecNumber>
    </recommendedName>
</protein>
<dbReference type="InterPro" id="IPR049125">
    <property type="entry name" value="FAN1-like_WH"/>
</dbReference>
<dbReference type="InterPro" id="IPR006054">
    <property type="entry name" value="DnaQ"/>
</dbReference>
<reference evidence="11" key="2">
    <citation type="submission" date="2020-09" db="EMBL/GenBank/DDBJ databases">
        <authorList>
            <person name="Sun Q."/>
            <person name="Kim S."/>
        </authorList>
    </citation>
    <scope>NUCLEOTIDE SEQUENCE</scope>
    <source>
        <strain evidence="11">KCTC 22164</strain>
    </source>
</reference>
<reference evidence="11" key="1">
    <citation type="journal article" date="2014" name="Int. J. Syst. Evol. Microbiol.">
        <title>Complete genome sequence of Corynebacterium casei LMG S-19264T (=DSM 44701T), isolated from a smear-ripened cheese.</title>
        <authorList>
            <consortium name="US DOE Joint Genome Institute (JGI-PGF)"/>
            <person name="Walter F."/>
            <person name="Albersmeier A."/>
            <person name="Kalinowski J."/>
            <person name="Ruckert C."/>
        </authorList>
    </citation>
    <scope>NUCLEOTIDE SEQUENCE</scope>
    <source>
        <strain evidence="11">KCTC 22164</strain>
    </source>
</reference>
<dbReference type="Proteomes" id="UP000631300">
    <property type="component" value="Unassembled WGS sequence"/>
</dbReference>
<evidence type="ECO:0000256" key="4">
    <source>
        <dbReference type="ARBA" id="ARBA00022801"/>
    </source>
</evidence>
<dbReference type="InterPro" id="IPR036397">
    <property type="entry name" value="RNaseH_sf"/>
</dbReference>
<dbReference type="EC" id="2.7.7.7" evidence="2"/>
<dbReference type="RefSeq" id="WP_189407108.1">
    <property type="nucleotide sequence ID" value="NZ_BMXP01000007.1"/>
</dbReference>
<comment type="catalytic activity">
    <reaction evidence="8">
        <text>DNA(n) + a 2'-deoxyribonucleoside 5'-triphosphate = DNA(n+1) + diphosphate</text>
        <dbReference type="Rhea" id="RHEA:22508"/>
        <dbReference type="Rhea" id="RHEA-COMP:17339"/>
        <dbReference type="Rhea" id="RHEA-COMP:17340"/>
        <dbReference type="ChEBI" id="CHEBI:33019"/>
        <dbReference type="ChEBI" id="CHEBI:61560"/>
        <dbReference type="ChEBI" id="CHEBI:173112"/>
        <dbReference type="EC" id="2.7.7.7"/>
    </reaction>
</comment>
<dbReference type="InterPro" id="IPR011856">
    <property type="entry name" value="tRNA_endonuc-like_dom_sf"/>
</dbReference>
<dbReference type="InterPro" id="IPR014883">
    <property type="entry name" value="VRR_NUC"/>
</dbReference>
<evidence type="ECO:0000259" key="10">
    <source>
        <dbReference type="SMART" id="SM00990"/>
    </source>
</evidence>
<dbReference type="GO" id="GO:0003887">
    <property type="term" value="F:DNA-directed DNA polymerase activity"/>
    <property type="evidence" value="ECO:0007669"/>
    <property type="project" value="UniProtKB-EC"/>
</dbReference>
<dbReference type="Gene3D" id="3.30.420.10">
    <property type="entry name" value="Ribonuclease H-like superfamily/Ribonuclease H"/>
    <property type="match status" value="1"/>
</dbReference>
<dbReference type="Pfam" id="PF21315">
    <property type="entry name" value="FAN1_HTH"/>
    <property type="match status" value="1"/>
</dbReference>
<evidence type="ECO:0000313" key="11">
    <source>
        <dbReference type="EMBL" id="GGW90565.1"/>
    </source>
</evidence>
<dbReference type="FunFam" id="3.30.420.10:FF:000045">
    <property type="entry name" value="3'-5' exonuclease DinG"/>
    <property type="match status" value="1"/>
</dbReference>
<comment type="function">
    <text evidence="6">DNA polymerase III is a complex, multichain enzyme responsible for most of the replicative synthesis in bacteria. The epsilon subunit contain the editing function and is a proofreading 3'-5' exonuclease.</text>
</comment>
<dbReference type="PANTHER" id="PTHR30231">
    <property type="entry name" value="DNA POLYMERASE III SUBUNIT EPSILON"/>
    <property type="match status" value="1"/>
</dbReference>
<comment type="caution">
    <text evidence="11">The sequence shown here is derived from an EMBL/GenBank/DDBJ whole genome shotgun (WGS) entry which is preliminary data.</text>
</comment>
<dbReference type="SMART" id="SM00990">
    <property type="entry name" value="VRR_NUC"/>
    <property type="match status" value="1"/>
</dbReference>
<accession>A0A918MZP0</accession>
<feature type="domain" description="Exonuclease" evidence="9">
    <location>
        <begin position="542"/>
        <end position="705"/>
    </location>
</feature>